<feature type="transmembrane region" description="Helical" evidence="11">
    <location>
        <begin position="82"/>
        <end position="104"/>
    </location>
</feature>
<name>A0A9W9NL35_PENCI</name>
<sequence length="471" mass="53019">MTTEFPRYPLAVALPVLSAFSIAVSITPLILHAKNRNISTTTLIAWYIILNTFNIINSLVWPTDDLESAWDGTGLCDVEVKLIVGGYFAVPGTLVGIFRGLAIVLDTSRATLVPSRKQRWRNRIMDIVFCFMLPSLAMVLHIIWQKDRYLLYAISGCVVDLDESWASFVLCFIWPPVICLIAAFYCCLVLIRLHKYRSDFGLILRSSQSNLNKSRFLRLLSLGLTLLIGILPLEFYTFYYSLENSLPWHAYSWSRIHGPSWNTVIKVPVQGVVFVDRWAPIAAGFVIFGFFGFGRDATKIYCTILWCLGLGRCFPGVANPLDSQISGSPTAISNSTTLIGTIRDRSKLLFWKNKPTRDVNCSQQSQTSTLDSSIDSTDKSPNLSHHTRNHSLPRSWIRRWLPLNRRVALNRRHGDTLLNDMPASGHTIYTNAWAGTSQSRTSEEITPSPAAPSTEFIHVKQVICQQSEVQI</sequence>
<feature type="transmembrane region" description="Helical" evidence="11">
    <location>
        <begin position="12"/>
        <end position="31"/>
    </location>
</feature>
<organism evidence="12 13">
    <name type="scientific">Penicillium citrinum</name>
    <dbReference type="NCBI Taxonomy" id="5077"/>
    <lineage>
        <taxon>Eukaryota</taxon>
        <taxon>Fungi</taxon>
        <taxon>Dikarya</taxon>
        <taxon>Ascomycota</taxon>
        <taxon>Pezizomycotina</taxon>
        <taxon>Eurotiomycetes</taxon>
        <taxon>Eurotiomycetidae</taxon>
        <taxon>Eurotiales</taxon>
        <taxon>Aspergillaceae</taxon>
        <taxon>Penicillium</taxon>
    </lineage>
</organism>
<dbReference type="PANTHER" id="PTHR28097">
    <property type="entry name" value="PHEROMONE A FACTOR RECEPTOR"/>
    <property type="match status" value="1"/>
</dbReference>
<evidence type="ECO:0000256" key="3">
    <source>
        <dbReference type="ARBA" id="ARBA00022507"/>
    </source>
</evidence>
<comment type="caution">
    <text evidence="12">The sequence shown here is derived from an EMBL/GenBank/DDBJ whole genome shotgun (WGS) entry which is preliminary data.</text>
</comment>
<keyword evidence="6" id="KW-0297">G-protein coupled receptor</keyword>
<evidence type="ECO:0000256" key="9">
    <source>
        <dbReference type="ARBA" id="ARBA00023224"/>
    </source>
</evidence>
<dbReference type="OrthoDB" id="2874149at2759"/>
<dbReference type="Proteomes" id="UP001147733">
    <property type="component" value="Unassembled WGS sequence"/>
</dbReference>
<keyword evidence="3" id="KW-0589">Pheromone response</keyword>
<dbReference type="Pfam" id="PF02076">
    <property type="entry name" value="STE3"/>
    <property type="match status" value="1"/>
</dbReference>
<dbReference type="GO" id="GO:0004932">
    <property type="term" value="F:mating-type factor pheromone receptor activity"/>
    <property type="evidence" value="ECO:0007669"/>
    <property type="project" value="InterPro"/>
</dbReference>
<keyword evidence="7 11" id="KW-0472">Membrane</keyword>
<keyword evidence="5 11" id="KW-1133">Transmembrane helix</keyword>
<proteinExistence type="inferred from homology"/>
<accession>A0A9W9NL35</accession>
<dbReference type="PRINTS" id="PR00899">
    <property type="entry name" value="GPCRSTE3"/>
</dbReference>
<feature type="region of interest" description="Disordered" evidence="10">
    <location>
        <begin position="358"/>
        <end position="389"/>
    </location>
</feature>
<feature type="compositionally biased region" description="Low complexity" evidence="10">
    <location>
        <begin position="362"/>
        <end position="375"/>
    </location>
</feature>
<reference evidence="12" key="2">
    <citation type="journal article" date="2023" name="IMA Fungus">
        <title>Comparative genomic study of the Penicillium genus elucidates a diverse pangenome and 15 lateral gene transfer events.</title>
        <authorList>
            <person name="Petersen C."/>
            <person name="Sorensen T."/>
            <person name="Nielsen M.R."/>
            <person name="Sondergaard T.E."/>
            <person name="Sorensen J.L."/>
            <person name="Fitzpatrick D.A."/>
            <person name="Frisvad J.C."/>
            <person name="Nielsen K.L."/>
        </authorList>
    </citation>
    <scope>NUCLEOTIDE SEQUENCE</scope>
    <source>
        <strain evidence="12">IBT 23319</strain>
    </source>
</reference>
<comment type="similarity">
    <text evidence="2">Belongs to the G-protein coupled receptor 4 family.</text>
</comment>
<dbReference type="PANTHER" id="PTHR28097:SF1">
    <property type="entry name" value="PHEROMONE A FACTOR RECEPTOR"/>
    <property type="match status" value="1"/>
</dbReference>
<evidence type="ECO:0000256" key="7">
    <source>
        <dbReference type="ARBA" id="ARBA00023136"/>
    </source>
</evidence>
<evidence type="ECO:0000256" key="8">
    <source>
        <dbReference type="ARBA" id="ARBA00023170"/>
    </source>
</evidence>
<feature type="transmembrane region" description="Helical" evidence="11">
    <location>
        <begin position="124"/>
        <end position="144"/>
    </location>
</feature>
<comment type="subcellular location">
    <subcellularLocation>
        <location evidence="1">Membrane</location>
        <topology evidence="1">Multi-pass membrane protein</topology>
    </subcellularLocation>
</comment>
<dbReference type="EMBL" id="JAPQKT010000009">
    <property type="protein sequence ID" value="KAJ5222001.1"/>
    <property type="molecule type" value="Genomic_DNA"/>
</dbReference>
<evidence type="ECO:0000256" key="6">
    <source>
        <dbReference type="ARBA" id="ARBA00023040"/>
    </source>
</evidence>
<keyword evidence="4 11" id="KW-0812">Transmembrane</keyword>
<dbReference type="RefSeq" id="XP_056496924.1">
    <property type="nucleotide sequence ID" value="XM_056649793.1"/>
</dbReference>
<evidence type="ECO:0000256" key="10">
    <source>
        <dbReference type="SAM" id="MobiDB-lite"/>
    </source>
</evidence>
<evidence type="ECO:0000256" key="5">
    <source>
        <dbReference type="ARBA" id="ARBA00022989"/>
    </source>
</evidence>
<feature type="transmembrane region" description="Helical" evidence="11">
    <location>
        <begin position="43"/>
        <end position="62"/>
    </location>
</feature>
<dbReference type="GeneID" id="81388960"/>
<evidence type="ECO:0000313" key="12">
    <source>
        <dbReference type="EMBL" id="KAJ5222001.1"/>
    </source>
</evidence>
<dbReference type="GO" id="GO:0005886">
    <property type="term" value="C:plasma membrane"/>
    <property type="evidence" value="ECO:0007669"/>
    <property type="project" value="TreeGrafter"/>
</dbReference>
<evidence type="ECO:0000256" key="11">
    <source>
        <dbReference type="SAM" id="Phobius"/>
    </source>
</evidence>
<keyword evidence="13" id="KW-1185">Reference proteome</keyword>
<evidence type="ECO:0000256" key="2">
    <source>
        <dbReference type="ARBA" id="ARBA00011085"/>
    </source>
</evidence>
<keyword evidence="8" id="KW-0675">Receptor</keyword>
<dbReference type="InterPro" id="IPR001499">
    <property type="entry name" value="GPCR_STE3"/>
</dbReference>
<reference evidence="12" key="1">
    <citation type="submission" date="2022-11" db="EMBL/GenBank/DDBJ databases">
        <authorList>
            <person name="Petersen C."/>
        </authorList>
    </citation>
    <scope>NUCLEOTIDE SEQUENCE</scope>
    <source>
        <strain evidence="12">IBT 23319</strain>
    </source>
</reference>
<feature type="transmembrane region" description="Helical" evidence="11">
    <location>
        <begin position="278"/>
        <end position="294"/>
    </location>
</feature>
<evidence type="ECO:0000313" key="13">
    <source>
        <dbReference type="Proteomes" id="UP001147733"/>
    </source>
</evidence>
<evidence type="ECO:0000256" key="4">
    <source>
        <dbReference type="ARBA" id="ARBA00022692"/>
    </source>
</evidence>
<dbReference type="AlphaFoldDB" id="A0A9W9NL35"/>
<dbReference type="CDD" id="cd14966">
    <property type="entry name" value="7tmD_STE3"/>
    <property type="match status" value="1"/>
</dbReference>
<evidence type="ECO:0008006" key="14">
    <source>
        <dbReference type="Google" id="ProtNLM"/>
    </source>
</evidence>
<gene>
    <name evidence="12" type="ORF">N7469_010888</name>
</gene>
<keyword evidence="9" id="KW-0807">Transducer</keyword>
<evidence type="ECO:0000256" key="1">
    <source>
        <dbReference type="ARBA" id="ARBA00004141"/>
    </source>
</evidence>
<dbReference type="GO" id="GO:0000750">
    <property type="term" value="P:pheromone-dependent signal transduction involved in conjugation with cellular fusion"/>
    <property type="evidence" value="ECO:0007669"/>
    <property type="project" value="TreeGrafter"/>
</dbReference>
<feature type="transmembrane region" description="Helical" evidence="11">
    <location>
        <begin position="216"/>
        <end position="239"/>
    </location>
</feature>
<protein>
    <recommendedName>
        <fullName evidence="14">Pheromone receptor</fullName>
    </recommendedName>
</protein>
<feature type="transmembrane region" description="Helical" evidence="11">
    <location>
        <begin position="164"/>
        <end position="191"/>
    </location>
</feature>